<comment type="caution">
    <text evidence="2">The sequence shown here is derived from an EMBL/GenBank/DDBJ whole genome shotgun (WGS) entry which is preliminary data.</text>
</comment>
<dbReference type="CDD" id="cd00093">
    <property type="entry name" value="HTH_XRE"/>
    <property type="match status" value="1"/>
</dbReference>
<dbReference type="Gene3D" id="1.10.260.40">
    <property type="entry name" value="lambda repressor-like DNA-binding domains"/>
    <property type="match status" value="1"/>
</dbReference>
<organism evidence="2 3">
    <name type="scientific">Bartonella vinsonii subsp. arupensis Pm136co</name>
    <dbReference type="NCBI Taxonomy" id="1094561"/>
    <lineage>
        <taxon>Bacteria</taxon>
        <taxon>Pseudomonadati</taxon>
        <taxon>Pseudomonadota</taxon>
        <taxon>Alphaproteobacteria</taxon>
        <taxon>Hyphomicrobiales</taxon>
        <taxon>Bartonellaceae</taxon>
        <taxon>Bartonella</taxon>
    </lineage>
</organism>
<evidence type="ECO:0000313" key="3">
    <source>
        <dbReference type="Proteomes" id="UP000008948"/>
    </source>
</evidence>
<dbReference type="PROSITE" id="PS50943">
    <property type="entry name" value="HTH_CROC1"/>
    <property type="match status" value="1"/>
</dbReference>
<sequence>MNKIDAKKIRKHLNLTLDEMAALLSVSKSTVWRWEKYGVPSRGTVAYLLESLWNKQLPSMSKIVKSSSTKSACEHNNVLQP</sequence>
<name>A0ABN0GN37_BARVI</name>
<gene>
    <name evidence="2" type="ORF">MEI_01478</name>
</gene>
<keyword evidence="3" id="KW-1185">Reference proteome</keyword>
<evidence type="ECO:0000259" key="1">
    <source>
        <dbReference type="PROSITE" id="PS50943"/>
    </source>
</evidence>
<proteinExistence type="predicted"/>
<dbReference type="RefSeq" id="WP_004867117.1">
    <property type="nucleotide sequence ID" value="NZ_JH725046.1"/>
</dbReference>
<dbReference type="EMBL" id="AIMH01000038">
    <property type="protein sequence ID" value="EJF96866.1"/>
    <property type="molecule type" value="Genomic_DNA"/>
</dbReference>
<dbReference type="InterPro" id="IPR001387">
    <property type="entry name" value="Cro/C1-type_HTH"/>
</dbReference>
<accession>A0ABN0GN37</accession>
<protein>
    <recommendedName>
        <fullName evidence="1">HTH cro/C1-type domain-containing protein</fullName>
    </recommendedName>
</protein>
<dbReference type="SUPFAM" id="SSF47413">
    <property type="entry name" value="lambda repressor-like DNA-binding domains"/>
    <property type="match status" value="1"/>
</dbReference>
<feature type="domain" description="HTH cro/C1-type" evidence="1">
    <location>
        <begin position="7"/>
        <end position="36"/>
    </location>
</feature>
<dbReference type="Proteomes" id="UP000008948">
    <property type="component" value="Unassembled WGS sequence"/>
</dbReference>
<dbReference type="Pfam" id="PF01381">
    <property type="entry name" value="HTH_3"/>
    <property type="match status" value="1"/>
</dbReference>
<dbReference type="InterPro" id="IPR010982">
    <property type="entry name" value="Lambda_DNA-bd_dom_sf"/>
</dbReference>
<evidence type="ECO:0000313" key="2">
    <source>
        <dbReference type="EMBL" id="EJF96866.1"/>
    </source>
</evidence>
<reference evidence="2 3" key="1">
    <citation type="submission" date="2012-03" db="EMBL/GenBank/DDBJ databases">
        <title>The Genome Sequence of Bartonella vinsonii subsp. arupensis str. Pm136co.</title>
        <authorList>
            <consortium name="The Broad Institute Genome Sequencing Platform"/>
            <consortium name="The Broad Institute Genome Sequencing Center for Infectious Disease"/>
            <person name="Feldgarden M."/>
            <person name="Kirby J."/>
            <person name="Kosoy M."/>
            <person name="Birtles R."/>
            <person name="Probert W.S."/>
            <person name="Chiaraviglio L."/>
            <person name="Young S.K."/>
            <person name="Zeng Q."/>
            <person name="Gargeya S."/>
            <person name="Fitzgerald M."/>
            <person name="Haas B."/>
            <person name="Abouelleil A."/>
            <person name="Alvarado L."/>
            <person name="Arachchi H.M."/>
            <person name="Berlin A."/>
            <person name="Chapman S.B."/>
            <person name="Gearin G."/>
            <person name="Goldberg J."/>
            <person name="Griggs A."/>
            <person name="Gujja S."/>
            <person name="Hansen M."/>
            <person name="Heiman D."/>
            <person name="Howarth C."/>
            <person name="Larimer J."/>
            <person name="Lui A."/>
            <person name="MacDonald P.J.P."/>
            <person name="McCowen C."/>
            <person name="Montmayeur A."/>
            <person name="Murphy C."/>
            <person name="Neiman D."/>
            <person name="Pearson M."/>
            <person name="Priest M."/>
            <person name="Roberts A."/>
            <person name="Saif S."/>
            <person name="Shea T."/>
            <person name="Sisk P."/>
            <person name="Stolte C."/>
            <person name="Sykes S."/>
            <person name="Wortman J."/>
            <person name="Nusbaum C."/>
            <person name="Birren B."/>
        </authorList>
    </citation>
    <scope>NUCLEOTIDE SEQUENCE [LARGE SCALE GENOMIC DNA]</scope>
    <source>
        <strain evidence="2 3">Pm136co</strain>
    </source>
</reference>